<name>A0ABY0IS21_9RHOO</name>
<dbReference type="EMBL" id="SHKM01000001">
    <property type="protein sequence ID" value="RZT89288.1"/>
    <property type="molecule type" value="Genomic_DNA"/>
</dbReference>
<evidence type="ECO:0000313" key="2">
    <source>
        <dbReference type="Proteomes" id="UP000292136"/>
    </source>
</evidence>
<accession>A0ABY0IS21</accession>
<organism evidence="1 2">
    <name type="scientific">Azospira oryzae</name>
    <dbReference type="NCBI Taxonomy" id="146939"/>
    <lineage>
        <taxon>Bacteria</taxon>
        <taxon>Pseudomonadati</taxon>
        <taxon>Pseudomonadota</taxon>
        <taxon>Betaproteobacteria</taxon>
        <taxon>Rhodocyclales</taxon>
        <taxon>Rhodocyclaceae</taxon>
        <taxon>Azospira</taxon>
    </lineage>
</organism>
<dbReference type="Proteomes" id="UP000292136">
    <property type="component" value="Unassembled WGS sequence"/>
</dbReference>
<gene>
    <name evidence="1" type="ORF">EV678_0068</name>
</gene>
<evidence type="ECO:0000313" key="1">
    <source>
        <dbReference type="EMBL" id="RZT89288.1"/>
    </source>
</evidence>
<sequence>MAPPPTCIDCKHALEVAEEPGMVACTAHLEYFPADHPATCADFIYHPHHHCLCRQEH</sequence>
<dbReference type="RefSeq" id="WP_165397423.1">
    <property type="nucleotide sequence ID" value="NZ_SHKM01000001.1"/>
</dbReference>
<keyword evidence="2" id="KW-1185">Reference proteome</keyword>
<comment type="caution">
    <text evidence="1">The sequence shown here is derived from an EMBL/GenBank/DDBJ whole genome shotgun (WGS) entry which is preliminary data.</text>
</comment>
<protein>
    <submittedName>
        <fullName evidence="1">Uncharacterized protein</fullName>
    </submittedName>
</protein>
<proteinExistence type="predicted"/>
<reference evidence="1 2" key="1">
    <citation type="submission" date="2019-02" db="EMBL/GenBank/DDBJ databases">
        <title>Genomic Encyclopedia of Type Strains, Phase IV (KMG-IV): sequencing the most valuable type-strain genomes for metagenomic binning, comparative biology and taxonomic classification.</title>
        <authorList>
            <person name="Goeker M."/>
        </authorList>
    </citation>
    <scope>NUCLEOTIDE SEQUENCE [LARGE SCALE GENOMIC DNA]</scope>
    <source>
        <strain evidence="1 2">DSM 21223</strain>
    </source>
</reference>